<feature type="region of interest" description="Disordered" evidence="1">
    <location>
        <begin position="73"/>
        <end position="302"/>
    </location>
</feature>
<feature type="compositionally biased region" description="Polar residues" evidence="1">
    <location>
        <begin position="116"/>
        <end position="155"/>
    </location>
</feature>
<proteinExistence type="predicted"/>
<name>A0A4Y7TZR8_COPMI</name>
<evidence type="ECO:0000313" key="2">
    <source>
        <dbReference type="EMBL" id="TEB39666.1"/>
    </source>
</evidence>
<evidence type="ECO:0000313" key="3">
    <source>
        <dbReference type="Proteomes" id="UP000298030"/>
    </source>
</evidence>
<evidence type="ECO:0000256" key="1">
    <source>
        <dbReference type="SAM" id="MobiDB-lite"/>
    </source>
</evidence>
<feature type="compositionally biased region" description="Low complexity" evidence="1">
    <location>
        <begin position="73"/>
        <end position="98"/>
    </location>
</feature>
<accession>A0A4Y7TZR8</accession>
<reference evidence="2 3" key="1">
    <citation type="journal article" date="2019" name="Nat. Ecol. Evol.">
        <title>Megaphylogeny resolves global patterns of mushroom evolution.</title>
        <authorList>
            <person name="Varga T."/>
            <person name="Krizsan K."/>
            <person name="Foldi C."/>
            <person name="Dima B."/>
            <person name="Sanchez-Garcia M."/>
            <person name="Sanchez-Ramirez S."/>
            <person name="Szollosi G.J."/>
            <person name="Szarkandi J.G."/>
            <person name="Papp V."/>
            <person name="Albert L."/>
            <person name="Andreopoulos W."/>
            <person name="Angelini C."/>
            <person name="Antonin V."/>
            <person name="Barry K.W."/>
            <person name="Bougher N.L."/>
            <person name="Buchanan P."/>
            <person name="Buyck B."/>
            <person name="Bense V."/>
            <person name="Catcheside P."/>
            <person name="Chovatia M."/>
            <person name="Cooper J."/>
            <person name="Damon W."/>
            <person name="Desjardin D."/>
            <person name="Finy P."/>
            <person name="Geml J."/>
            <person name="Haridas S."/>
            <person name="Hughes K."/>
            <person name="Justo A."/>
            <person name="Karasinski D."/>
            <person name="Kautmanova I."/>
            <person name="Kiss B."/>
            <person name="Kocsube S."/>
            <person name="Kotiranta H."/>
            <person name="LaButti K.M."/>
            <person name="Lechner B.E."/>
            <person name="Liimatainen K."/>
            <person name="Lipzen A."/>
            <person name="Lukacs Z."/>
            <person name="Mihaltcheva S."/>
            <person name="Morgado L.N."/>
            <person name="Niskanen T."/>
            <person name="Noordeloos M.E."/>
            <person name="Ohm R.A."/>
            <person name="Ortiz-Santana B."/>
            <person name="Ovrebo C."/>
            <person name="Racz N."/>
            <person name="Riley R."/>
            <person name="Savchenko A."/>
            <person name="Shiryaev A."/>
            <person name="Soop K."/>
            <person name="Spirin V."/>
            <person name="Szebenyi C."/>
            <person name="Tomsovsky M."/>
            <person name="Tulloss R.E."/>
            <person name="Uehling J."/>
            <person name="Grigoriev I.V."/>
            <person name="Vagvolgyi C."/>
            <person name="Papp T."/>
            <person name="Martin F.M."/>
            <person name="Miettinen O."/>
            <person name="Hibbett D.S."/>
            <person name="Nagy L.G."/>
        </authorList>
    </citation>
    <scope>NUCLEOTIDE SEQUENCE [LARGE SCALE GENOMIC DNA]</scope>
    <source>
        <strain evidence="2 3">FP101781</strain>
    </source>
</reference>
<dbReference type="STRING" id="71717.A0A4Y7TZR8"/>
<dbReference type="OrthoDB" id="3263215at2759"/>
<sequence length="302" mass="30784">MEGRSNSGASKDRPEAMRWDTSPQETRRDTSPGGNDTGYQSDMGHGRTHSLAPLLGAVGGAATGAAVYAAASTANRDNNNNGGSRPGSSGRPSTGGSSKPLITPGPSPQAYGPQQGYGTQTYPPQSQGYSRTSYYGSSDHNHTATAYNPSLNTNPSVGSSSWGGGSSSSYAAPQPHVGMMAPLVAGAAPPAMNRPQSFDQDGRSGSPVSIQEQRVLQVINPDTGLASSPPQGASALASPTSPIGGSSSGHRTNPSVDGKGRPIDTRGQFVPIVHLDGGVYEEPPRNVVAGRSNDPLPPAYSS</sequence>
<feature type="region of interest" description="Disordered" evidence="1">
    <location>
        <begin position="1"/>
        <end position="51"/>
    </location>
</feature>
<dbReference type="AlphaFoldDB" id="A0A4Y7TZR8"/>
<comment type="caution">
    <text evidence="2">The sequence shown here is derived from an EMBL/GenBank/DDBJ whole genome shotgun (WGS) entry which is preliminary data.</text>
</comment>
<dbReference type="EMBL" id="QPFP01000001">
    <property type="protein sequence ID" value="TEB39666.1"/>
    <property type="molecule type" value="Genomic_DNA"/>
</dbReference>
<protein>
    <submittedName>
        <fullName evidence="2">Uncharacterized protein</fullName>
    </submittedName>
</protein>
<gene>
    <name evidence="2" type="ORF">FA13DRAFT_17745</name>
</gene>
<keyword evidence="3" id="KW-1185">Reference proteome</keyword>
<organism evidence="2 3">
    <name type="scientific">Coprinellus micaceus</name>
    <name type="common">Glistening ink-cap mushroom</name>
    <name type="synonym">Coprinus micaceus</name>
    <dbReference type="NCBI Taxonomy" id="71717"/>
    <lineage>
        <taxon>Eukaryota</taxon>
        <taxon>Fungi</taxon>
        <taxon>Dikarya</taxon>
        <taxon>Basidiomycota</taxon>
        <taxon>Agaricomycotina</taxon>
        <taxon>Agaricomycetes</taxon>
        <taxon>Agaricomycetidae</taxon>
        <taxon>Agaricales</taxon>
        <taxon>Agaricineae</taxon>
        <taxon>Psathyrellaceae</taxon>
        <taxon>Coprinellus</taxon>
    </lineage>
</organism>
<feature type="compositionally biased region" description="Polar residues" evidence="1">
    <location>
        <begin position="225"/>
        <end position="243"/>
    </location>
</feature>
<dbReference type="Proteomes" id="UP000298030">
    <property type="component" value="Unassembled WGS sequence"/>
</dbReference>